<keyword evidence="5" id="KW-1015">Disulfide bond</keyword>
<reference evidence="7" key="2">
    <citation type="journal article" date="2021" name="PeerJ">
        <title>Extensive microbial diversity within the chicken gut microbiome revealed by metagenomics and culture.</title>
        <authorList>
            <person name="Gilroy R."/>
            <person name="Ravi A."/>
            <person name="Getino M."/>
            <person name="Pursley I."/>
            <person name="Horton D.L."/>
            <person name="Alikhan N.F."/>
            <person name="Baker D."/>
            <person name="Gharbi K."/>
            <person name="Hall N."/>
            <person name="Watson M."/>
            <person name="Adriaenssens E.M."/>
            <person name="Foster-Nyarko E."/>
            <person name="Jarju S."/>
            <person name="Secka A."/>
            <person name="Antonio M."/>
            <person name="Oren A."/>
            <person name="Chaudhuri R.R."/>
            <person name="La Ragione R."/>
            <person name="Hildebrand F."/>
            <person name="Pallen M.J."/>
        </authorList>
    </citation>
    <scope>NUCLEOTIDE SEQUENCE</scope>
    <source>
        <strain evidence="7">CHK157-1446</strain>
    </source>
</reference>
<keyword evidence="2" id="KW-0732">Signal</keyword>
<sequence>MPKNLGKTPPMGWNTWNTFTDAINEELIMQSADVMVESGLKDCGYQYVVIDDCWSLKERDKNGKLVPDPAKFPHGMKAVADYVHSRGLKFGMYSCNGTHTCAGYPASFEHEFTDAKTFAKWGVDFLKYDNCYKPDTVPGEILYKRMAMALRNCGRDILFSACNWGADGVHNWIRESGAQMYRSTGDIQDTWNSIVNLAKSQFGKQSQQGVYCWNDIDMLVVGMHGGSNSSWIGEGGMGCTDTEYKTHFSMWAIMNSPLMIGCDIRNMSDATKNILMNKDVIAVNQDPEGRGAYLLNSNGWAGVNVKILVKALENGDYAICMVNFGDHRGMGTLCFWDMGLPAASGYGFELYDCWEHEVIGRYSERYSCDIESHDCKFLRAKLVKM</sequence>
<evidence type="ECO:0000256" key="4">
    <source>
        <dbReference type="ARBA" id="ARBA00023295"/>
    </source>
</evidence>
<dbReference type="InterPro" id="IPR041233">
    <property type="entry name" value="Melibiase_C"/>
</dbReference>
<evidence type="ECO:0000259" key="6">
    <source>
        <dbReference type="Pfam" id="PF17801"/>
    </source>
</evidence>
<dbReference type="CDD" id="cd14792">
    <property type="entry name" value="GH27"/>
    <property type="match status" value="1"/>
</dbReference>
<dbReference type="PANTHER" id="PTHR11452:SF75">
    <property type="entry name" value="ALPHA-GALACTOSIDASE MEL1"/>
    <property type="match status" value="1"/>
</dbReference>
<accession>A0A9D1EMJ8</accession>
<evidence type="ECO:0000313" key="7">
    <source>
        <dbReference type="EMBL" id="HIS24095.1"/>
    </source>
</evidence>
<evidence type="ECO:0000256" key="1">
    <source>
        <dbReference type="ARBA" id="ARBA00009743"/>
    </source>
</evidence>
<comment type="similarity">
    <text evidence="1 5">Belongs to the glycosyl hydrolase 27 family.</text>
</comment>
<organism evidence="7 8">
    <name type="scientific">Candidatus Faeciplasma gallinarum</name>
    <dbReference type="NCBI Taxonomy" id="2840799"/>
    <lineage>
        <taxon>Bacteria</taxon>
        <taxon>Bacillati</taxon>
        <taxon>Bacillota</taxon>
        <taxon>Clostridia</taxon>
        <taxon>Eubacteriales</taxon>
        <taxon>Oscillospiraceae</taxon>
        <taxon>Oscillospiraceae incertae sedis</taxon>
        <taxon>Candidatus Faeciplasma</taxon>
    </lineage>
</organism>
<dbReference type="Gene3D" id="3.20.20.70">
    <property type="entry name" value="Aldolase class I"/>
    <property type="match status" value="1"/>
</dbReference>
<reference evidence="7" key="1">
    <citation type="submission" date="2020-10" db="EMBL/GenBank/DDBJ databases">
        <authorList>
            <person name="Gilroy R."/>
        </authorList>
    </citation>
    <scope>NUCLEOTIDE SEQUENCE</scope>
    <source>
        <strain evidence="7">CHK157-1446</strain>
    </source>
</reference>
<dbReference type="Pfam" id="PF17801">
    <property type="entry name" value="Melibiase_C"/>
    <property type="match status" value="1"/>
</dbReference>
<feature type="domain" description="Alpha galactosidase C-terminal" evidence="6">
    <location>
        <begin position="305"/>
        <end position="379"/>
    </location>
</feature>
<dbReference type="InterPro" id="IPR000111">
    <property type="entry name" value="Glyco_hydro_27/36_CS"/>
</dbReference>
<dbReference type="SUPFAM" id="SSF51011">
    <property type="entry name" value="Glycosyl hydrolase domain"/>
    <property type="match status" value="1"/>
</dbReference>
<dbReference type="SUPFAM" id="SSF51445">
    <property type="entry name" value="(Trans)glycosidases"/>
    <property type="match status" value="1"/>
</dbReference>
<dbReference type="EC" id="3.2.1.22" evidence="5"/>
<dbReference type="Pfam" id="PF16499">
    <property type="entry name" value="Melibiase_2"/>
    <property type="match status" value="1"/>
</dbReference>
<evidence type="ECO:0000256" key="5">
    <source>
        <dbReference type="RuleBase" id="RU361168"/>
    </source>
</evidence>
<dbReference type="PANTHER" id="PTHR11452">
    <property type="entry name" value="ALPHA-GALACTOSIDASE/ALPHA-N-ACETYLGALACTOSAMINIDASE"/>
    <property type="match status" value="1"/>
</dbReference>
<dbReference type="Gene3D" id="2.60.40.1180">
    <property type="entry name" value="Golgi alpha-mannosidase II"/>
    <property type="match status" value="1"/>
</dbReference>
<name>A0A9D1EMJ8_9FIRM</name>
<evidence type="ECO:0000313" key="8">
    <source>
        <dbReference type="Proteomes" id="UP000823982"/>
    </source>
</evidence>
<dbReference type="InterPro" id="IPR013780">
    <property type="entry name" value="Glyco_hydro_b"/>
</dbReference>
<dbReference type="InterPro" id="IPR017853">
    <property type="entry name" value="GH"/>
</dbReference>
<dbReference type="PRINTS" id="PR00740">
    <property type="entry name" value="GLHYDRLASE27"/>
</dbReference>
<keyword evidence="3 5" id="KW-0378">Hydrolase</keyword>
<proteinExistence type="inferred from homology"/>
<dbReference type="AlphaFoldDB" id="A0A9D1EMJ8"/>
<comment type="catalytic activity">
    <reaction evidence="5">
        <text>Hydrolysis of terminal, non-reducing alpha-D-galactose residues in alpha-D-galactosides, including galactose oligosaccharides, galactomannans and galactolipids.</text>
        <dbReference type="EC" id="3.2.1.22"/>
    </reaction>
</comment>
<dbReference type="GO" id="GO:0004557">
    <property type="term" value="F:alpha-galactosidase activity"/>
    <property type="evidence" value="ECO:0007669"/>
    <property type="project" value="UniProtKB-EC"/>
</dbReference>
<evidence type="ECO:0000256" key="2">
    <source>
        <dbReference type="ARBA" id="ARBA00022729"/>
    </source>
</evidence>
<protein>
    <recommendedName>
        <fullName evidence="5">Alpha-galactosidase</fullName>
        <ecNumber evidence="5">3.2.1.22</ecNumber>
    </recommendedName>
    <alternativeName>
        <fullName evidence="5">Melibiase</fullName>
    </alternativeName>
</protein>
<dbReference type="PROSITE" id="PS00512">
    <property type="entry name" value="ALPHA_GALACTOSIDASE"/>
    <property type="match status" value="1"/>
</dbReference>
<dbReference type="InterPro" id="IPR002241">
    <property type="entry name" value="Glyco_hydro_27"/>
</dbReference>
<evidence type="ECO:0000256" key="3">
    <source>
        <dbReference type="ARBA" id="ARBA00022801"/>
    </source>
</evidence>
<dbReference type="FunFam" id="3.20.20.70:FF:000197">
    <property type="entry name" value="Alpha-galactosidase"/>
    <property type="match status" value="1"/>
</dbReference>
<dbReference type="EMBL" id="DVIR01000012">
    <property type="protein sequence ID" value="HIS24095.1"/>
    <property type="molecule type" value="Genomic_DNA"/>
</dbReference>
<dbReference type="Proteomes" id="UP000823982">
    <property type="component" value="Unassembled WGS sequence"/>
</dbReference>
<dbReference type="InterPro" id="IPR013785">
    <property type="entry name" value="Aldolase_TIM"/>
</dbReference>
<comment type="caution">
    <text evidence="7">The sequence shown here is derived from an EMBL/GenBank/DDBJ whole genome shotgun (WGS) entry which is preliminary data.</text>
</comment>
<keyword evidence="4 5" id="KW-0326">Glycosidase</keyword>
<gene>
    <name evidence="7" type="ORF">IAD01_01670</name>
</gene>
<dbReference type="GO" id="GO:0005975">
    <property type="term" value="P:carbohydrate metabolic process"/>
    <property type="evidence" value="ECO:0007669"/>
    <property type="project" value="InterPro"/>
</dbReference>